<reference evidence="2 3" key="1">
    <citation type="submission" date="2021-08" db="EMBL/GenBank/DDBJ databases">
        <title>The highly contiguous genome resource for Trichoderma semiorbis FJ059, a fungal antagonistic to plant pathogens.</title>
        <authorList>
            <person name="Liu T."/>
        </authorList>
    </citation>
    <scope>NUCLEOTIDE SEQUENCE [LARGE SCALE GENOMIC DNA]</scope>
    <source>
        <strain evidence="2 3">FJ059</strain>
    </source>
</reference>
<dbReference type="AlphaFoldDB" id="A0A9P8KN83"/>
<organism evidence="2 3">
    <name type="scientific">Trichoderma semiorbis</name>
    <dbReference type="NCBI Taxonomy" id="1491008"/>
    <lineage>
        <taxon>Eukaryota</taxon>
        <taxon>Fungi</taxon>
        <taxon>Dikarya</taxon>
        <taxon>Ascomycota</taxon>
        <taxon>Pezizomycotina</taxon>
        <taxon>Sordariomycetes</taxon>
        <taxon>Hypocreomycetidae</taxon>
        <taxon>Hypocreales</taxon>
        <taxon>Hypocreaceae</taxon>
        <taxon>Trichoderma</taxon>
    </lineage>
</organism>
<keyword evidence="3" id="KW-1185">Reference proteome</keyword>
<proteinExistence type="predicted"/>
<dbReference type="PANTHER" id="PTHR35910:SF6">
    <property type="entry name" value="2EXR DOMAIN-CONTAINING PROTEIN"/>
    <property type="match status" value="1"/>
</dbReference>
<sequence length="332" mass="37670">MPHSNQDTIAMAQSTSFNLPGLPFEIRALIWEATLPPARIFHVKDTTVTGRHRIFTFHRKHSPPIALHICAESRAAALRNGGFFLAPEPGTGPWFNPKRDILYFDRNQRHMLRTKDGHSWICGWEEVLHVGLEWRAWFRDVPRQTAPGDEDIQRHWRNVVRGLYFHMPALEGIHYVLPRVRHKGGVTWGREPYKSEQYETQLVPLPKGTEIPWAGAGMGIRNAVHNGAAAGNAAPGVMVIPGATEGSRTMLTMTTWGDIKADMERALEEELKGDEDEQVAVLDWTLANEDNEEEDNSKCVFPGNRLPEVVGWWLLRQDAPREAHPSVIEFFL</sequence>
<name>A0A9P8KN83_9HYPO</name>
<feature type="domain" description="2EXR" evidence="1">
    <location>
        <begin position="21"/>
        <end position="102"/>
    </location>
</feature>
<evidence type="ECO:0000259" key="1">
    <source>
        <dbReference type="Pfam" id="PF20150"/>
    </source>
</evidence>
<evidence type="ECO:0000313" key="3">
    <source>
        <dbReference type="Proteomes" id="UP000826573"/>
    </source>
</evidence>
<dbReference type="Proteomes" id="UP000826573">
    <property type="component" value="Unassembled WGS sequence"/>
</dbReference>
<dbReference type="Pfam" id="PF20150">
    <property type="entry name" value="2EXR"/>
    <property type="match status" value="1"/>
</dbReference>
<evidence type="ECO:0000313" key="2">
    <source>
        <dbReference type="EMBL" id="KAH0527407.1"/>
    </source>
</evidence>
<gene>
    <name evidence="2" type="ORF">TsFJ059_002411</name>
</gene>
<dbReference type="InterPro" id="IPR045518">
    <property type="entry name" value="2EXR"/>
</dbReference>
<accession>A0A9P8KN83</accession>
<comment type="caution">
    <text evidence="2">The sequence shown here is derived from an EMBL/GenBank/DDBJ whole genome shotgun (WGS) entry which is preliminary data.</text>
</comment>
<protein>
    <recommendedName>
        <fullName evidence="1">2EXR domain-containing protein</fullName>
    </recommendedName>
</protein>
<dbReference type="PANTHER" id="PTHR35910">
    <property type="entry name" value="2EXR DOMAIN-CONTAINING PROTEIN"/>
    <property type="match status" value="1"/>
</dbReference>
<dbReference type="EMBL" id="JAIMJC010000003">
    <property type="protein sequence ID" value="KAH0527407.1"/>
    <property type="molecule type" value="Genomic_DNA"/>
</dbReference>